<dbReference type="AlphaFoldDB" id="A0A381Y3V4"/>
<dbReference type="PROSITE" id="PS50005">
    <property type="entry name" value="TPR"/>
    <property type="match status" value="2"/>
</dbReference>
<dbReference type="Pfam" id="PF13414">
    <property type="entry name" value="TPR_11"/>
    <property type="match status" value="1"/>
</dbReference>
<feature type="transmembrane region" description="Helical" evidence="3">
    <location>
        <begin position="296"/>
        <end position="313"/>
    </location>
</feature>
<feature type="transmembrane region" description="Helical" evidence="3">
    <location>
        <begin position="140"/>
        <end position="166"/>
    </location>
</feature>
<dbReference type="GO" id="GO:0005783">
    <property type="term" value="C:endoplasmic reticulum"/>
    <property type="evidence" value="ECO:0007669"/>
    <property type="project" value="TreeGrafter"/>
</dbReference>
<proteinExistence type="predicted"/>
<evidence type="ECO:0000313" key="4">
    <source>
        <dbReference type="EMBL" id="SVA71087.1"/>
    </source>
</evidence>
<feature type="transmembrane region" description="Helical" evidence="3">
    <location>
        <begin position="57"/>
        <end position="78"/>
    </location>
</feature>
<dbReference type="GO" id="GO:0035269">
    <property type="term" value="P:protein O-linked glycosylation via mannose"/>
    <property type="evidence" value="ECO:0007669"/>
    <property type="project" value="TreeGrafter"/>
</dbReference>
<dbReference type="PANTHER" id="PTHR44227">
    <property type="match status" value="1"/>
</dbReference>
<sequence>MVNTSLHFFTSIVIFFIASITIEKGFSLRKKEAFLIASLTTLLFAINPVNSETVNYISARAVGMSSFFYLSALLSFILGSFRKQKPVSRLLFYLLSLACFLASILSKETALTFPIVLILYDVCFMRKDEWAPLKNRLLFFYLPLFLCGAFAVFKVISLKAMIIHWWQRIDVEYGLKQIQIIGHGARLILFPIGQTFDYDFPNTFFTTNTLLTTASLFALGIVLAIALYFPKARAMVLFCVFWFFITLAPTNSILPRSDLLSERNLYLPSFGILFLLAIGIYRLVIASQNQLLVKKIGAYCLTILFILQVVLLYERNLIYRSNTLLWEDTLEKSPGKLRALHNLSHFYIGEKNYTKAFITLRSLAKSKASPHYIAYAHSNLGSIYLQLGDYLKAENEFKSGIKAKPSLPTNYFNLGTLLALQGRNLEAKKYYEKTEDLYKNYKWGYQTPAELYINKARLLLKLRLYDEAESSINDYFTSIKIPFTSVKPDRVPRSGPGYFILASIYSATGRLEQALYEYSQVDNEPKLKAEAHNNRALIFIKKNSFKHAFEELNQAITISPNLIDAHYNLGNLLIQTNGDSIKARQHLEKALKLTTSQEVANRIKGALKTLP</sequence>
<dbReference type="EMBL" id="UINC01017219">
    <property type="protein sequence ID" value="SVA71087.1"/>
    <property type="molecule type" value="Genomic_DNA"/>
</dbReference>
<keyword evidence="1" id="KW-0677">Repeat</keyword>
<dbReference type="SUPFAM" id="SSF48452">
    <property type="entry name" value="TPR-like"/>
    <property type="match status" value="2"/>
</dbReference>
<dbReference type="Gene3D" id="1.25.40.10">
    <property type="entry name" value="Tetratricopeptide repeat domain"/>
    <property type="match status" value="2"/>
</dbReference>
<dbReference type="InterPro" id="IPR019734">
    <property type="entry name" value="TPR_rpt"/>
</dbReference>
<reference evidence="4" key="1">
    <citation type="submission" date="2018-05" db="EMBL/GenBank/DDBJ databases">
        <authorList>
            <person name="Lanie J.A."/>
            <person name="Ng W.-L."/>
            <person name="Kazmierczak K.M."/>
            <person name="Andrzejewski T.M."/>
            <person name="Davidsen T.M."/>
            <person name="Wayne K.J."/>
            <person name="Tettelin H."/>
            <person name="Glass J.I."/>
            <person name="Rusch D."/>
            <person name="Podicherti R."/>
            <person name="Tsui H.-C.T."/>
            <person name="Winkler M.E."/>
        </authorList>
    </citation>
    <scope>NUCLEOTIDE SEQUENCE</scope>
</reference>
<feature type="transmembrane region" description="Helical" evidence="3">
    <location>
        <begin position="236"/>
        <end position="254"/>
    </location>
</feature>
<evidence type="ECO:0000256" key="3">
    <source>
        <dbReference type="SAM" id="Phobius"/>
    </source>
</evidence>
<feature type="transmembrane region" description="Helical" evidence="3">
    <location>
        <begin position="6"/>
        <end position="22"/>
    </location>
</feature>
<dbReference type="Pfam" id="PF13181">
    <property type="entry name" value="TPR_8"/>
    <property type="match status" value="2"/>
</dbReference>
<protein>
    <submittedName>
        <fullName evidence="4">Uncharacterized protein</fullName>
    </submittedName>
</protein>
<feature type="transmembrane region" description="Helical" evidence="3">
    <location>
        <begin position="208"/>
        <end position="229"/>
    </location>
</feature>
<dbReference type="InterPro" id="IPR011990">
    <property type="entry name" value="TPR-like_helical_dom_sf"/>
</dbReference>
<accession>A0A381Y3V4</accession>
<keyword evidence="3" id="KW-0812">Transmembrane</keyword>
<evidence type="ECO:0000256" key="2">
    <source>
        <dbReference type="ARBA" id="ARBA00022803"/>
    </source>
</evidence>
<feature type="transmembrane region" description="Helical" evidence="3">
    <location>
        <begin position="90"/>
        <end position="120"/>
    </location>
</feature>
<gene>
    <name evidence="4" type="ORF">METZ01_LOCUS123941</name>
</gene>
<keyword evidence="3" id="KW-1133">Transmembrane helix</keyword>
<evidence type="ECO:0000256" key="1">
    <source>
        <dbReference type="ARBA" id="ARBA00022737"/>
    </source>
</evidence>
<dbReference type="InterPro" id="IPR052346">
    <property type="entry name" value="O-mannosyl-transferase_TMTC"/>
</dbReference>
<dbReference type="PANTHER" id="PTHR44227:SF3">
    <property type="entry name" value="PROTEIN O-MANNOSYL-TRANSFERASE TMTC4"/>
    <property type="match status" value="1"/>
</dbReference>
<name>A0A381Y3V4_9ZZZZ</name>
<feature type="transmembrane region" description="Helical" evidence="3">
    <location>
        <begin position="266"/>
        <end position="284"/>
    </location>
</feature>
<keyword evidence="3" id="KW-0472">Membrane</keyword>
<dbReference type="GO" id="GO:0000030">
    <property type="term" value="F:mannosyltransferase activity"/>
    <property type="evidence" value="ECO:0007669"/>
    <property type="project" value="TreeGrafter"/>
</dbReference>
<dbReference type="SMART" id="SM00028">
    <property type="entry name" value="TPR"/>
    <property type="match status" value="5"/>
</dbReference>
<organism evidence="4">
    <name type="scientific">marine metagenome</name>
    <dbReference type="NCBI Taxonomy" id="408172"/>
    <lineage>
        <taxon>unclassified sequences</taxon>
        <taxon>metagenomes</taxon>
        <taxon>ecological metagenomes</taxon>
    </lineage>
</organism>
<feature type="transmembrane region" description="Helical" evidence="3">
    <location>
        <begin position="34"/>
        <end position="51"/>
    </location>
</feature>
<dbReference type="GO" id="GO:0030968">
    <property type="term" value="P:endoplasmic reticulum unfolded protein response"/>
    <property type="evidence" value="ECO:0007669"/>
    <property type="project" value="TreeGrafter"/>
</dbReference>
<keyword evidence="2" id="KW-0802">TPR repeat</keyword>